<dbReference type="InterPro" id="IPR036873">
    <property type="entry name" value="Rhodanese-like_dom_sf"/>
</dbReference>
<proteinExistence type="predicted"/>
<dbReference type="InterPro" id="IPR045078">
    <property type="entry name" value="TST/MPST-like"/>
</dbReference>
<name>A0A9N9YBW5_9HYPO</name>
<dbReference type="Gene3D" id="3.40.250.10">
    <property type="entry name" value="Rhodanese-like domain"/>
    <property type="match status" value="1"/>
</dbReference>
<dbReference type="SUPFAM" id="SSF52821">
    <property type="entry name" value="Rhodanese/Cell cycle control phosphatase"/>
    <property type="match status" value="1"/>
</dbReference>
<dbReference type="OrthoDB" id="270167at2759"/>
<dbReference type="GO" id="GO:0004792">
    <property type="term" value="F:thiosulfate-cyanide sulfurtransferase activity"/>
    <property type="evidence" value="ECO:0007669"/>
    <property type="project" value="TreeGrafter"/>
</dbReference>
<reference evidence="4" key="1">
    <citation type="submission" date="2021-10" db="EMBL/GenBank/DDBJ databases">
        <authorList>
            <person name="Piombo E."/>
        </authorList>
    </citation>
    <scope>NUCLEOTIDE SEQUENCE</scope>
</reference>
<dbReference type="PROSITE" id="PS50206">
    <property type="entry name" value="RHODANESE_3"/>
    <property type="match status" value="1"/>
</dbReference>
<feature type="domain" description="Rhodanese" evidence="3">
    <location>
        <begin position="80"/>
        <end position="185"/>
    </location>
</feature>
<dbReference type="CDD" id="cd01448">
    <property type="entry name" value="TST_Repeat_1"/>
    <property type="match status" value="1"/>
</dbReference>
<keyword evidence="2" id="KW-0677">Repeat</keyword>
<dbReference type="AlphaFoldDB" id="A0A9N9YBW5"/>
<keyword evidence="5" id="KW-1185">Reference proteome</keyword>
<evidence type="ECO:0000313" key="5">
    <source>
        <dbReference type="Proteomes" id="UP000696573"/>
    </source>
</evidence>
<organism evidence="4 5">
    <name type="scientific">Clonostachys rhizophaga</name>
    <dbReference type="NCBI Taxonomy" id="160324"/>
    <lineage>
        <taxon>Eukaryota</taxon>
        <taxon>Fungi</taxon>
        <taxon>Dikarya</taxon>
        <taxon>Ascomycota</taxon>
        <taxon>Pezizomycotina</taxon>
        <taxon>Sordariomycetes</taxon>
        <taxon>Hypocreomycetidae</taxon>
        <taxon>Hypocreales</taxon>
        <taxon>Bionectriaceae</taxon>
        <taxon>Clonostachys</taxon>
    </lineage>
</organism>
<evidence type="ECO:0000313" key="4">
    <source>
        <dbReference type="EMBL" id="CAH0017570.1"/>
    </source>
</evidence>
<dbReference type="PANTHER" id="PTHR11364:SF27">
    <property type="entry name" value="SULFURTRANSFERASE"/>
    <property type="match status" value="1"/>
</dbReference>
<sequence length="222" mass="25147">MAGAYLCLKGYLPRCTYRTSSPSINHHGWFTLPSNHRSFSTFLVSPRDLHKALRISPSSISQEPRKPRIIPLCATWFPDDDSEGRTGIQAFREKRIPGARFFDLNRVINAHSPYPHILPGAVDFAASMSELGIRKEDTLVVYDAEKLSIFSALRVGWMLKAFGHPKVHILNNFRLWAEQDLPIENGAIHDFGPCTYPVPMPGEAKLASFEDVREANMYYNKD</sequence>
<evidence type="ECO:0000256" key="1">
    <source>
        <dbReference type="ARBA" id="ARBA00022679"/>
    </source>
</evidence>
<accession>A0A9N9YBW5</accession>
<dbReference type="FunFam" id="3.40.250.10:FF:000033">
    <property type="entry name" value="Thiosulfate sulfurtransferase TUM1"/>
    <property type="match status" value="1"/>
</dbReference>
<dbReference type="SMART" id="SM00450">
    <property type="entry name" value="RHOD"/>
    <property type="match status" value="1"/>
</dbReference>
<evidence type="ECO:0000256" key="2">
    <source>
        <dbReference type="ARBA" id="ARBA00022737"/>
    </source>
</evidence>
<dbReference type="GO" id="GO:0005739">
    <property type="term" value="C:mitochondrion"/>
    <property type="evidence" value="ECO:0007669"/>
    <property type="project" value="TreeGrafter"/>
</dbReference>
<comment type="caution">
    <text evidence="4">The sequence shown here is derived from an EMBL/GenBank/DDBJ whole genome shotgun (WGS) entry which is preliminary data.</text>
</comment>
<protein>
    <recommendedName>
        <fullName evidence="3">Rhodanese domain-containing protein</fullName>
    </recommendedName>
</protein>
<gene>
    <name evidence="4" type="ORF">CRHIZ90672A_00019113</name>
</gene>
<evidence type="ECO:0000259" key="3">
    <source>
        <dbReference type="PROSITE" id="PS50206"/>
    </source>
</evidence>
<dbReference type="InterPro" id="IPR001763">
    <property type="entry name" value="Rhodanese-like_dom"/>
</dbReference>
<dbReference type="PANTHER" id="PTHR11364">
    <property type="entry name" value="THIOSULFATE SULFERTANSFERASE"/>
    <property type="match status" value="1"/>
</dbReference>
<dbReference type="Proteomes" id="UP000696573">
    <property type="component" value="Unassembled WGS sequence"/>
</dbReference>
<keyword evidence="1" id="KW-0808">Transferase</keyword>
<dbReference type="EMBL" id="CABFNQ020000508">
    <property type="protein sequence ID" value="CAH0017570.1"/>
    <property type="molecule type" value="Genomic_DNA"/>
</dbReference>